<evidence type="ECO:0000313" key="2">
    <source>
        <dbReference type="Proteomes" id="UP000287033"/>
    </source>
</evidence>
<organism evidence="1 2">
    <name type="scientific">Chiloscyllium punctatum</name>
    <name type="common">Brownbanded bambooshark</name>
    <name type="synonym">Hemiscyllium punctatum</name>
    <dbReference type="NCBI Taxonomy" id="137246"/>
    <lineage>
        <taxon>Eukaryota</taxon>
        <taxon>Metazoa</taxon>
        <taxon>Chordata</taxon>
        <taxon>Craniata</taxon>
        <taxon>Vertebrata</taxon>
        <taxon>Chondrichthyes</taxon>
        <taxon>Elasmobranchii</taxon>
        <taxon>Galeomorphii</taxon>
        <taxon>Galeoidea</taxon>
        <taxon>Orectolobiformes</taxon>
        <taxon>Hemiscylliidae</taxon>
        <taxon>Chiloscyllium</taxon>
    </lineage>
</organism>
<protein>
    <submittedName>
        <fullName evidence="1">Uncharacterized protein</fullName>
    </submittedName>
</protein>
<evidence type="ECO:0000313" key="1">
    <source>
        <dbReference type="EMBL" id="GCC24970.1"/>
    </source>
</evidence>
<dbReference type="AlphaFoldDB" id="A0A401S3K1"/>
<dbReference type="Proteomes" id="UP000287033">
    <property type="component" value="Unassembled WGS sequence"/>
</dbReference>
<name>A0A401S3K1_CHIPU</name>
<gene>
    <name evidence="1" type="ORF">chiPu_0003373</name>
</gene>
<reference evidence="1 2" key="1">
    <citation type="journal article" date="2018" name="Nat. Ecol. Evol.">
        <title>Shark genomes provide insights into elasmobranch evolution and the origin of vertebrates.</title>
        <authorList>
            <person name="Hara Y"/>
            <person name="Yamaguchi K"/>
            <person name="Onimaru K"/>
            <person name="Kadota M"/>
            <person name="Koyanagi M"/>
            <person name="Keeley SD"/>
            <person name="Tatsumi K"/>
            <person name="Tanaka K"/>
            <person name="Motone F"/>
            <person name="Kageyama Y"/>
            <person name="Nozu R"/>
            <person name="Adachi N"/>
            <person name="Nishimura O"/>
            <person name="Nakagawa R"/>
            <person name="Tanegashima C"/>
            <person name="Kiyatake I"/>
            <person name="Matsumoto R"/>
            <person name="Murakumo K"/>
            <person name="Nishida K"/>
            <person name="Terakita A"/>
            <person name="Kuratani S"/>
            <person name="Sato K"/>
            <person name="Hyodo S Kuraku.S."/>
        </authorList>
    </citation>
    <scope>NUCLEOTIDE SEQUENCE [LARGE SCALE GENOMIC DNA]</scope>
</reference>
<accession>A0A401S3K1</accession>
<comment type="caution">
    <text evidence="1">The sequence shown here is derived from an EMBL/GenBank/DDBJ whole genome shotgun (WGS) entry which is preliminary data.</text>
</comment>
<sequence>MMLYRFRVADIFQTALYDKLNALSVWFRSLQDADQSLGDESNKSTFKKREKFSPPLILPLASSSSRWLQLIHKACFGDKGPKLRRYWLAAQLSRNRRNKGKTITDDIYW</sequence>
<dbReference type="EMBL" id="BEZZ01000072">
    <property type="protein sequence ID" value="GCC24970.1"/>
    <property type="molecule type" value="Genomic_DNA"/>
</dbReference>
<proteinExistence type="predicted"/>
<keyword evidence="2" id="KW-1185">Reference proteome</keyword>